<comment type="caution">
    <text evidence="3">The sequence shown here is derived from an EMBL/GenBank/DDBJ whole genome shotgun (WGS) entry which is preliminary data.</text>
</comment>
<dbReference type="PANTHER" id="PTHR13281:SF0">
    <property type="entry name" value="TRANSMEMBRANE PROTEIN 70, MITOCHONDRIAL"/>
    <property type="match status" value="1"/>
</dbReference>
<keyword evidence="2" id="KW-1133">Transmembrane helix</keyword>
<dbReference type="STRING" id="418985.A0A1V9XJQ5"/>
<keyword evidence="2" id="KW-0472">Membrane</keyword>
<evidence type="ECO:0000313" key="4">
    <source>
        <dbReference type="Proteomes" id="UP000192247"/>
    </source>
</evidence>
<accession>A0A1V9XJQ5</accession>
<organism evidence="3 4">
    <name type="scientific">Tropilaelaps mercedesae</name>
    <dbReference type="NCBI Taxonomy" id="418985"/>
    <lineage>
        <taxon>Eukaryota</taxon>
        <taxon>Metazoa</taxon>
        <taxon>Ecdysozoa</taxon>
        <taxon>Arthropoda</taxon>
        <taxon>Chelicerata</taxon>
        <taxon>Arachnida</taxon>
        <taxon>Acari</taxon>
        <taxon>Parasitiformes</taxon>
        <taxon>Mesostigmata</taxon>
        <taxon>Gamasina</taxon>
        <taxon>Dermanyssoidea</taxon>
        <taxon>Laelapidae</taxon>
        <taxon>Tropilaelaps</taxon>
    </lineage>
</organism>
<sequence length="214" mass="23616">MSHINAISISRMLRLVLATPHRHYKHVQTSWVGLRSAAAGSPSSTVRPQPGSGDMRPVYFGSLNTQVKSVKVFSFTSSAIAVALQPLMFQKLILDRPIFIGALLGLGCLGFILGTPLLLHCITKRYVIELRFCAQSRMFEADTYSLLLRKKTLRFTAANVSVPDMPGPLTSIVAMGKPLLLDFNLFKDADAYEHLLGFDKPLDLRLSEIKSNPS</sequence>
<evidence type="ECO:0008006" key="5">
    <source>
        <dbReference type="Google" id="ProtNLM"/>
    </source>
</evidence>
<dbReference type="InParanoid" id="A0A1V9XJQ5"/>
<dbReference type="FunCoup" id="A0A1V9XJQ5">
    <property type="interactions" value="850"/>
</dbReference>
<protein>
    <recommendedName>
        <fullName evidence="5">Transmembrane protein 70</fullName>
    </recommendedName>
</protein>
<reference evidence="3 4" key="1">
    <citation type="journal article" date="2017" name="Gigascience">
        <title>Draft genome of the honey bee ectoparasitic mite, Tropilaelaps mercedesae, is shaped by the parasitic life history.</title>
        <authorList>
            <person name="Dong X."/>
            <person name="Armstrong S.D."/>
            <person name="Xia D."/>
            <person name="Makepeace B.L."/>
            <person name="Darby A.C."/>
            <person name="Kadowaki T."/>
        </authorList>
    </citation>
    <scope>NUCLEOTIDE SEQUENCE [LARGE SCALE GENOMIC DNA]</scope>
    <source>
        <strain evidence="3">Wuxi-XJTLU</strain>
    </source>
</reference>
<name>A0A1V9XJQ5_9ACAR</name>
<dbReference type="InterPro" id="IPR045325">
    <property type="entry name" value="TMEM70/TMEM186/TMEM223"/>
</dbReference>
<dbReference type="AlphaFoldDB" id="A0A1V9XJQ5"/>
<dbReference type="Pfam" id="PF06979">
    <property type="entry name" value="TMEM70"/>
    <property type="match status" value="1"/>
</dbReference>
<dbReference type="InterPro" id="IPR009724">
    <property type="entry name" value="TMEM70"/>
</dbReference>
<dbReference type="PANTHER" id="PTHR13281">
    <property type="entry name" value="TRANSMEMBRANE PROTEIN 70, MITOCHONDRIAL"/>
    <property type="match status" value="1"/>
</dbReference>
<feature type="transmembrane region" description="Helical" evidence="2">
    <location>
        <begin position="99"/>
        <end position="122"/>
    </location>
</feature>
<gene>
    <name evidence="3" type="ORF">BIW11_09524</name>
</gene>
<evidence type="ECO:0000256" key="2">
    <source>
        <dbReference type="SAM" id="Phobius"/>
    </source>
</evidence>
<comment type="similarity">
    <text evidence="1">Belongs to the TMEM70 family.</text>
</comment>
<keyword evidence="4" id="KW-1185">Reference proteome</keyword>
<evidence type="ECO:0000313" key="3">
    <source>
        <dbReference type="EMBL" id="OQR73780.1"/>
    </source>
</evidence>
<evidence type="ECO:0000256" key="1">
    <source>
        <dbReference type="ARBA" id="ARBA00005280"/>
    </source>
</evidence>
<dbReference type="GO" id="GO:0033615">
    <property type="term" value="P:mitochondrial proton-transporting ATP synthase complex assembly"/>
    <property type="evidence" value="ECO:0007669"/>
    <property type="project" value="TreeGrafter"/>
</dbReference>
<dbReference type="Proteomes" id="UP000192247">
    <property type="component" value="Unassembled WGS sequence"/>
</dbReference>
<keyword evidence="2" id="KW-0812">Transmembrane</keyword>
<proteinExistence type="inferred from homology"/>
<dbReference type="GO" id="GO:0031966">
    <property type="term" value="C:mitochondrial membrane"/>
    <property type="evidence" value="ECO:0007669"/>
    <property type="project" value="TreeGrafter"/>
</dbReference>
<dbReference type="EMBL" id="MNPL01009294">
    <property type="protein sequence ID" value="OQR73780.1"/>
    <property type="molecule type" value="Genomic_DNA"/>
</dbReference>
<dbReference type="OrthoDB" id="156886at2759"/>
<feature type="transmembrane region" description="Helical" evidence="2">
    <location>
        <begin position="72"/>
        <end position="93"/>
    </location>
</feature>